<evidence type="ECO:0000313" key="8">
    <source>
        <dbReference type="EMBL" id="PRP86607.1"/>
    </source>
</evidence>
<evidence type="ECO:0000256" key="2">
    <source>
        <dbReference type="ARBA" id="ARBA00005241"/>
    </source>
</evidence>
<comment type="caution">
    <text evidence="8">The sequence shown here is derived from an EMBL/GenBank/DDBJ whole genome shotgun (WGS) entry which is preliminary data.</text>
</comment>
<feature type="transmembrane region" description="Helical" evidence="6">
    <location>
        <begin position="130"/>
        <end position="147"/>
    </location>
</feature>
<feature type="transmembrane region" description="Helical" evidence="6">
    <location>
        <begin position="194"/>
        <end position="213"/>
    </location>
</feature>
<dbReference type="AlphaFoldDB" id="A0A2P6NRM8"/>
<evidence type="ECO:0000256" key="5">
    <source>
        <dbReference type="ARBA" id="ARBA00023136"/>
    </source>
</evidence>
<comment type="similarity">
    <text evidence="2">Belongs to the major facilitator superfamily. MFSD6 family.</text>
</comment>
<dbReference type="Gene3D" id="1.20.1250.20">
    <property type="entry name" value="MFS general substrate transporter like domains"/>
    <property type="match status" value="2"/>
</dbReference>
<dbReference type="OrthoDB" id="20356at2759"/>
<evidence type="ECO:0000256" key="1">
    <source>
        <dbReference type="ARBA" id="ARBA00004141"/>
    </source>
</evidence>
<dbReference type="Proteomes" id="UP000241769">
    <property type="component" value="Unassembled WGS sequence"/>
</dbReference>
<gene>
    <name evidence="8" type="ORF">PROFUN_05086</name>
</gene>
<evidence type="ECO:0000256" key="4">
    <source>
        <dbReference type="ARBA" id="ARBA00022989"/>
    </source>
</evidence>
<feature type="transmembrane region" description="Helical" evidence="6">
    <location>
        <begin position="219"/>
        <end position="240"/>
    </location>
</feature>
<accession>A0A2P6NRM8</accession>
<evidence type="ECO:0000256" key="3">
    <source>
        <dbReference type="ARBA" id="ARBA00022692"/>
    </source>
</evidence>
<dbReference type="STRING" id="1890364.A0A2P6NRM8"/>
<organism evidence="8 9">
    <name type="scientific">Planoprotostelium fungivorum</name>
    <dbReference type="NCBI Taxonomy" id="1890364"/>
    <lineage>
        <taxon>Eukaryota</taxon>
        <taxon>Amoebozoa</taxon>
        <taxon>Evosea</taxon>
        <taxon>Variosea</taxon>
        <taxon>Cavosteliida</taxon>
        <taxon>Cavosteliaceae</taxon>
        <taxon>Planoprotostelium</taxon>
    </lineage>
</organism>
<protein>
    <submittedName>
        <fullName evidence="8">Major facilitator transporter</fullName>
    </submittedName>
</protein>
<dbReference type="InterPro" id="IPR036259">
    <property type="entry name" value="MFS_trans_sf"/>
</dbReference>
<feature type="domain" description="Major facilitator superfamily associated" evidence="7">
    <location>
        <begin position="68"/>
        <end position="392"/>
    </location>
</feature>
<dbReference type="Pfam" id="PF12832">
    <property type="entry name" value="MFS_1_like"/>
    <property type="match status" value="1"/>
</dbReference>
<proteinExistence type="inferred from homology"/>
<dbReference type="EMBL" id="MDYQ01000028">
    <property type="protein sequence ID" value="PRP86607.1"/>
    <property type="molecule type" value="Genomic_DNA"/>
</dbReference>
<dbReference type="InParanoid" id="A0A2P6NRM8"/>
<dbReference type="InterPro" id="IPR051717">
    <property type="entry name" value="MFS_MFSD6"/>
</dbReference>
<dbReference type="PANTHER" id="PTHR16172:SF41">
    <property type="entry name" value="MAJOR FACILITATOR SUPERFAMILY DOMAIN-CONTAINING PROTEIN 6-LIKE"/>
    <property type="match status" value="1"/>
</dbReference>
<reference evidence="8 9" key="1">
    <citation type="journal article" date="2018" name="Genome Biol. Evol.">
        <title>Multiple Roots of Fruiting Body Formation in Amoebozoa.</title>
        <authorList>
            <person name="Hillmann F."/>
            <person name="Forbes G."/>
            <person name="Novohradska S."/>
            <person name="Ferling I."/>
            <person name="Riege K."/>
            <person name="Groth M."/>
            <person name="Westermann M."/>
            <person name="Marz M."/>
            <person name="Spaller T."/>
            <person name="Winckler T."/>
            <person name="Schaap P."/>
            <person name="Glockner G."/>
        </authorList>
    </citation>
    <scope>NUCLEOTIDE SEQUENCE [LARGE SCALE GENOMIC DNA]</scope>
    <source>
        <strain evidence="8 9">Jena</strain>
    </source>
</reference>
<evidence type="ECO:0000256" key="6">
    <source>
        <dbReference type="SAM" id="Phobius"/>
    </source>
</evidence>
<feature type="transmembrane region" description="Helical" evidence="6">
    <location>
        <begin position="153"/>
        <end position="174"/>
    </location>
</feature>
<name>A0A2P6NRM8_9EUKA</name>
<keyword evidence="4 6" id="KW-1133">Transmembrane helix</keyword>
<dbReference type="PANTHER" id="PTHR16172">
    <property type="entry name" value="MAJOR FACILITATOR SUPERFAMILY DOMAIN-CONTAINING PROTEIN 6-LIKE"/>
    <property type="match status" value="1"/>
</dbReference>
<dbReference type="FunCoup" id="A0A2P6NRM8">
    <property type="interactions" value="25"/>
</dbReference>
<dbReference type="InterPro" id="IPR024989">
    <property type="entry name" value="MFS_assoc_dom"/>
</dbReference>
<dbReference type="GO" id="GO:0016020">
    <property type="term" value="C:membrane"/>
    <property type="evidence" value="ECO:0007669"/>
    <property type="project" value="UniProtKB-SubCell"/>
</dbReference>
<dbReference type="SUPFAM" id="SSF103473">
    <property type="entry name" value="MFS general substrate transporter"/>
    <property type="match status" value="1"/>
</dbReference>
<dbReference type="CDD" id="cd17335">
    <property type="entry name" value="MFS_MFSD6"/>
    <property type="match status" value="1"/>
</dbReference>
<keyword evidence="3 6" id="KW-0812">Transmembrane</keyword>
<feature type="transmembrane region" description="Helical" evidence="6">
    <location>
        <begin position="300"/>
        <end position="323"/>
    </location>
</feature>
<comment type="subcellular location">
    <subcellularLocation>
        <location evidence="1">Membrane</location>
        <topology evidence="1">Multi-pass membrane protein</topology>
    </subcellularLocation>
</comment>
<sequence length="578" mass="63768">MQPTLHENQRYLLVAHDGTHTFPNGPPSYELFLLAQSASTITLNIPTTTEQEDDANSETPPPPSLIPCKITIFLHNASIVCILPFLNVWYRSVGMSSHEIGVLASIRQGANLFGPPILGGVADRFQLDKWILIACISLSILGRLSMVPIAGNLIFMVALTGLAEFFGSAVTPMLDQLTLKMLGDQKDRFGRQRVYGTIAFGLLATPIGLLIVWMDDASYFFYLSTLFGLLLFVYTFTVPMGQKTKGDALPLLPFWQSMKSLGSIPSVLFFTTIALVGVCEGLFSTFLFLYLDDLQASRGLMGACLTINSLAEIPAFFFSGYILQRISTKAGILIGTGTFTLRFLLYFFISNPWLVLPVELLNGLTYGLLYTCAVRLASDLAPQGLEATAQAIDNNQVHWPLSTMDLVHSLGYWGQNLELDRRTSGSAFTLLPIMEQLVADYTTTILSLGLSPCKNNHKTKMPREEPDKKILNDMSAMIDLTERESFVREEEMQTNLWTPKKLEELTSEPGSESGGDLKSRVQQSAISCVWILRRPIDWNVLALGRGNDSSACWSRRMVENGAVVAGFVFGVVVPLTVV</sequence>
<keyword evidence="9" id="KW-1185">Reference proteome</keyword>
<feature type="transmembrane region" description="Helical" evidence="6">
    <location>
        <begin position="330"/>
        <end position="349"/>
    </location>
</feature>
<evidence type="ECO:0000313" key="9">
    <source>
        <dbReference type="Proteomes" id="UP000241769"/>
    </source>
</evidence>
<feature type="transmembrane region" description="Helical" evidence="6">
    <location>
        <begin position="261"/>
        <end position="288"/>
    </location>
</feature>
<evidence type="ECO:0000259" key="7">
    <source>
        <dbReference type="Pfam" id="PF12832"/>
    </source>
</evidence>
<keyword evidence="5 6" id="KW-0472">Membrane</keyword>